<evidence type="ECO:0000313" key="3">
    <source>
        <dbReference type="EMBL" id="MBB5781574.1"/>
    </source>
</evidence>
<proteinExistence type="predicted"/>
<dbReference type="EMBL" id="JACHMB010000001">
    <property type="protein sequence ID" value="MBB5781574.1"/>
    <property type="molecule type" value="Genomic_DNA"/>
</dbReference>
<keyword evidence="4" id="KW-1185">Reference proteome</keyword>
<gene>
    <name evidence="3" type="ORF">HD596_008330</name>
</gene>
<keyword evidence="2" id="KW-0472">Membrane</keyword>
<keyword evidence="2" id="KW-1133">Transmembrane helix</keyword>
<protein>
    <recommendedName>
        <fullName evidence="5">MFS transporter</fullName>
    </recommendedName>
</protein>
<evidence type="ECO:0000313" key="4">
    <source>
        <dbReference type="Proteomes" id="UP000579153"/>
    </source>
</evidence>
<dbReference type="RefSeq" id="WP_246555215.1">
    <property type="nucleotide sequence ID" value="NZ_JACHMB010000001.1"/>
</dbReference>
<evidence type="ECO:0000256" key="2">
    <source>
        <dbReference type="SAM" id="Phobius"/>
    </source>
</evidence>
<evidence type="ECO:0008006" key="5">
    <source>
        <dbReference type="Google" id="ProtNLM"/>
    </source>
</evidence>
<reference evidence="3 4" key="1">
    <citation type="submission" date="2020-08" db="EMBL/GenBank/DDBJ databases">
        <title>Sequencing the genomes of 1000 actinobacteria strains.</title>
        <authorList>
            <person name="Klenk H.-P."/>
        </authorList>
    </citation>
    <scope>NUCLEOTIDE SEQUENCE [LARGE SCALE GENOMIC DNA]</scope>
    <source>
        <strain evidence="3 4">DSM 45507</strain>
    </source>
</reference>
<sequence>MRGALGSLPSGVADAARESIDRAVAVVGRLPAEQGGDLLDAARDAFTSGVHVVGFVSAAFYAGLAVLALRAFRHVPNAHGGDDDTTDKDQQTGPVLEAAPAT</sequence>
<name>A0A7W9LF78_9ACTN</name>
<feature type="transmembrane region" description="Helical" evidence="2">
    <location>
        <begin position="48"/>
        <end position="69"/>
    </location>
</feature>
<accession>A0A7W9LF78</accession>
<feature type="region of interest" description="Disordered" evidence="1">
    <location>
        <begin position="77"/>
        <end position="102"/>
    </location>
</feature>
<dbReference type="AlphaFoldDB" id="A0A7W9LF78"/>
<evidence type="ECO:0000256" key="1">
    <source>
        <dbReference type="SAM" id="MobiDB-lite"/>
    </source>
</evidence>
<comment type="caution">
    <text evidence="3">The sequence shown here is derived from an EMBL/GenBank/DDBJ whole genome shotgun (WGS) entry which is preliminary data.</text>
</comment>
<dbReference type="Proteomes" id="UP000579153">
    <property type="component" value="Unassembled WGS sequence"/>
</dbReference>
<keyword evidence="2" id="KW-0812">Transmembrane</keyword>
<organism evidence="3 4">
    <name type="scientific">Nonomuraea jabiensis</name>
    <dbReference type="NCBI Taxonomy" id="882448"/>
    <lineage>
        <taxon>Bacteria</taxon>
        <taxon>Bacillati</taxon>
        <taxon>Actinomycetota</taxon>
        <taxon>Actinomycetes</taxon>
        <taxon>Streptosporangiales</taxon>
        <taxon>Streptosporangiaceae</taxon>
        <taxon>Nonomuraea</taxon>
    </lineage>
</organism>